<keyword evidence="2 4" id="KW-0863">Zinc-finger</keyword>
<dbReference type="SUPFAM" id="SSF161219">
    <property type="entry name" value="CHY zinc finger-like"/>
    <property type="match status" value="1"/>
</dbReference>
<dbReference type="GO" id="GO:0006511">
    <property type="term" value="P:ubiquitin-dependent protein catabolic process"/>
    <property type="evidence" value="ECO:0007669"/>
    <property type="project" value="TreeGrafter"/>
</dbReference>
<evidence type="ECO:0000256" key="6">
    <source>
        <dbReference type="SAM" id="Phobius"/>
    </source>
</evidence>
<dbReference type="AlphaFoldDB" id="A0A8S9RS68"/>
<protein>
    <recommendedName>
        <fullName evidence="7">CHY-type domain-containing protein</fullName>
    </recommendedName>
</protein>
<dbReference type="PROSITE" id="PS51266">
    <property type="entry name" value="ZF_CHY"/>
    <property type="match status" value="1"/>
</dbReference>
<dbReference type="GO" id="GO:0005634">
    <property type="term" value="C:nucleus"/>
    <property type="evidence" value="ECO:0007669"/>
    <property type="project" value="TreeGrafter"/>
</dbReference>
<comment type="caution">
    <text evidence="8">The sequence shown here is derived from an EMBL/GenBank/DDBJ whole genome shotgun (WGS) entry which is preliminary data.</text>
</comment>
<keyword evidence="6" id="KW-0812">Transmembrane</keyword>
<dbReference type="GO" id="GO:0061630">
    <property type="term" value="F:ubiquitin protein ligase activity"/>
    <property type="evidence" value="ECO:0007669"/>
    <property type="project" value="TreeGrafter"/>
</dbReference>
<reference evidence="8" key="1">
    <citation type="submission" date="2019-12" db="EMBL/GenBank/DDBJ databases">
        <title>Genome sequencing and annotation of Brassica cretica.</title>
        <authorList>
            <person name="Studholme D.J."/>
            <person name="Sarris P."/>
        </authorList>
    </citation>
    <scope>NUCLEOTIDE SEQUENCE</scope>
    <source>
        <strain evidence="8">PFS-109/04</strain>
        <tissue evidence="8">Leaf</tissue>
    </source>
</reference>
<feature type="compositionally biased region" description="Basic and acidic residues" evidence="5">
    <location>
        <begin position="274"/>
        <end position="284"/>
    </location>
</feature>
<keyword evidence="6" id="KW-1133">Transmembrane helix</keyword>
<dbReference type="GO" id="GO:0008270">
    <property type="term" value="F:zinc ion binding"/>
    <property type="evidence" value="ECO:0007669"/>
    <property type="project" value="UniProtKB-KW"/>
</dbReference>
<name>A0A8S9RS68_BRACR</name>
<dbReference type="InterPro" id="IPR039512">
    <property type="entry name" value="RCHY1_zinc-ribbon"/>
</dbReference>
<keyword evidence="6" id="KW-0472">Membrane</keyword>
<keyword evidence="3" id="KW-0862">Zinc</keyword>
<feature type="region of interest" description="Disordered" evidence="5">
    <location>
        <begin position="263"/>
        <end position="284"/>
    </location>
</feature>
<feature type="transmembrane region" description="Helical" evidence="6">
    <location>
        <begin position="115"/>
        <end position="136"/>
    </location>
</feature>
<keyword evidence="1" id="KW-0479">Metal-binding</keyword>
<accession>A0A8S9RS68</accession>
<dbReference type="PANTHER" id="PTHR21319">
    <property type="entry name" value="RING FINGER AND CHY ZINC FINGER DOMAIN-CONTAINING PROTEIN 1"/>
    <property type="match status" value="1"/>
</dbReference>
<feature type="transmembrane region" description="Helical" evidence="6">
    <location>
        <begin position="143"/>
        <end position="162"/>
    </location>
</feature>
<feature type="transmembrane region" description="Helical" evidence="6">
    <location>
        <begin position="168"/>
        <end position="184"/>
    </location>
</feature>
<proteinExistence type="predicted"/>
<dbReference type="PANTHER" id="PTHR21319:SF12">
    <property type="entry name" value="ZINC FINGER (C3HC4-TYPE RING FINGER) FAMILY PROTEIN"/>
    <property type="match status" value="1"/>
</dbReference>
<gene>
    <name evidence="8" type="ORF">F2Q69_00062517</name>
</gene>
<dbReference type="EMBL" id="QGKX02000095">
    <property type="protein sequence ID" value="KAF3575012.1"/>
    <property type="molecule type" value="Genomic_DNA"/>
</dbReference>
<feature type="domain" description="CHY-type" evidence="7">
    <location>
        <begin position="24"/>
        <end position="99"/>
    </location>
</feature>
<dbReference type="GO" id="GO:0016567">
    <property type="term" value="P:protein ubiquitination"/>
    <property type="evidence" value="ECO:0007669"/>
    <property type="project" value="TreeGrafter"/>
</dbReference>
<evidence type="ECO:0000256" key="5">
    <source>
        <dbReference type="SAM" id="MobiDB-lite"/>
    </source>
</evidence>
<evidence type="ECO:0000313" key="8">
    <source>
        <dbReference type="EMBL" id="KAF3575012.1"/>
    </source>
</evidence>
<dbReference type="Gene3D" id="2.20.28.10">
    <property type="match status" value="1"/>
</dbReference>
<evidence type="ECO:0000259" key="7">
    <source>
        <dbReference type="PROSITE" id="PS51266"/>
    </source>
</evidence>
<dbReference type="Pfam" id="PF05495">
    <property type="entry name" value="zf-CHY"/>
    <property type="match status" value="1"/>
</dbReference>
<evidence type="ECO:0000313" key="9">
    <source>
        <dbReference type="Proteomes" id="UP000712600"/>
    </source>
</evidence>
<dbReference type="InterPro" id="IPR008913">
    <property type="entry name" value="Znf_CHY"/>
</dbReference>
<evidence type="ECO:0000256" key="1">
    <source>
        <dbReference type="ARBA" id="ARBA00022723"/>
    </source>
</evidence>
<dbReference type="InterPro" id="IPR037274">
    <property type="entry name" value="Znf_CHY_sf"/>
</dbReference>
<organism evidence="8 9">
    <name type="scientific">Brassica cretica</name>
    <name type="common">Mustard</name>
    <dbReference type="NCBI Taxonomy" id="69181"/>
    <lineage>
        <taxon>Eukaryota</taxon>
        <taxon>Viridiplantae</taxon>
        <taxon>Streptophyta</taxon>
        <taxon>Embryophyta</taxon>
        <taxon>Tracheophyta</taxon>
        <taxon>Spermatophyta</taxon>
        <taxon>Magnoliopsida</taxon>
        <taxon>eudicotyledons</taxon>
        <taxon>Gunneridae</taxon>
        <taxon>Pentapetalae</taxon>
        <taxon>rosids</taxon>
        <taxon>malvids</taxon>
        <taxon>Brassicales</taxon>
        <taxon>Brassicaceae</taxon>
        <taxon>Brassiceae</taxon>
        <taxon>Brassica</taxon>
    </lineage>
</organism>
<sequence>MGGASASLLHPMDTDSAIPRDRDFGRSQFGCEHYKRRCKIRAPCCNLIFPCRHCHNDAANALPDPKERHDLVRQNVKQVICSVCEAEQEVAQVCSNCGVCMGEYFCNICNFFDDEVFFCILLLYIVSFSITLLLLGRPQNNNFIVTTVGFVELVGVTISFIAKAVELVIQWACAIITHALRTPLRTLVLSVMRYRCPICYKSMMDMSSSWQLLDAEIRAKKMPSEYNYEIEILCNDCNKSSKAMFHILGHKCAHCGSYNTRRISAPQDPPPQGETERQVSEPRE</sequence>
<evidence type="ECO:0000256" key="4">
    <source>
        <dbReference type="PROSITE-ProRule" id="PRU00601"/>
    </source>
</evidence>
<evidence type="ECO:0000256" key="3">
    <source>
        <dbReference type="ARBA" id="ARBA00022833"/>
    </source>
</evidence>
<dbReference type="Proteomes" id="UP000712600">
    <property type="component" value="Unassembled WGS sequence"/>
</dbReference>
<dbReference type="Pfam" id="PF14599">
    <property type="entry name" value="zinc_ribbon_6"/>
    <property type="match status" value="1"/>
</dbReference>
<evidence type="ECO:0000256" key="2">
    <source>
        <dbReference type="ARBA" id="ARBA00022771"/>
    </source>
</evidence>